<reference evidence="4 5" key="1">
    <citation type="submission" date="2016-06" db="EMBL/GenBank/DDBJ databases">
        <authorList>
            <person name="Kjaerup R.B."/>
            <person name="Dalgaard T.S."/>
            <person name="Juul-Madsen H.R."/>
        </authorList>
    </citation>
    <scope>NUCLEOTIDE SEQUENCE [LARGE SCALE GENOMIC DNA]</scope>
</reference>
<feature type="region of interest" description="Disordered" evidence="2">
    <location>
        <begin position="1"/>
        <end position="40"/>
    </location>
</feature>
<dbReference type="AlphaFoldDB" id="A0A1X7RP09"/>
<dbReference type="Pfam" id="PF00172">
    <property type="entry name" value="Zn_clus"/>
    <property type="match status" value="1"/>
</dbReference>
<dbReference type="GO" id="GO:0000981">
    <property type="term" value="F:DNA-binding transcription factor activity, RNA polymerase II-specific"/>
    <property type="evidence" value="ECO:0007669"/>
    <property type="project" value="InterPro"/>
</dbReference>
<dbReference type="SUPFAM" id="SSF57701">
    <property type="entry name" value="Zn2/Cys6 DNA-binding domain"/>
    <property type="match status" value="1"/>
</dbReference>
<dbReference type="STRING" id="1276538.A0A1X7RP09"/>
<evidence type="ECO:0000256" key="1">
    <source>
        <dbReference type="ARBA" id="ARBA00023242"/>
    </source>
</evidence>
<dbReference type="InterPro" id="IPR036864">
    <property type="entry name" value="Zn2-C6_fun-type_DNA-bd_sf"/>
</dbReference>
<dbReference type="GO" id="GO:0008270">
    <property type="term" value="F:zinc ion binding"/>
    <property type="evidence" value="ECO:0007669"/>
    <property type="project" value="InterPro"/>
</dbReference>
<protein>
    <recommendedName>
        <fullName evidence="3">Zn(2)-C6 fungal-type domain-containing protein</fullName>
    </recommendedName>
</protein>
<gene>
    <name evidence="4" type="ORF">ZT3D7_G4294</name>
</gene>
<accession>A0A1X7RP09</accession>
<dbReference type="CDD" id="cd00067">
    <property type="entry name" value="GAL4"/>
    <property type="match status" value="1"/>
</dbReference>
<feature type="domain" description="Zn(2)-C6 fungal-type" evidence="3">
    <location>
        <begin position="48"/>
        <end position="78"/>
    </location>
</feature>
<keyword evidence="5" id="KW-1185">Reference proteome</keyword>
<dbReference type="Gene3D" id="4.10.240.10">
    <property type="entry name" value="Zn(2)-C6 fungal-type DNA-binding domain"/>
    <property type="match status" value="1"/>
</dbReference>
<dbReference type="SMART" id="SM00066">
    <property type="entry name" value="GAL4"/>
    <property type="match status" value="1"/>
</dbReference>
<feature type="compositionally biased region" description="Polar residues" evidence="2">
    <location>
        <begin position="1"/>
        <end position="18"/>
    </location>
</feature>
<evidence type="ECO:0000256" key="2">
    <source>
        <dbReference type="SAM" id="MobiDB-lite"/>
    </source>
</evidence>
<name>A0A1X7RP09_ZYMT9</name>
<dbReference type="EMBL" id="LT853694">
    <property type="protein sequence ID" value="SMQ49143.1"/>
    <property type="molecule type" value="Genomic_DNA"/>
</dbReference>
<dbReference type="PROSITE" id="PS50048">
    <property type="entry name" value="ZN2_CY6_FUNGAL_2"/>
    <property type="match status" value="1"/>
</dbReference>
<dbReference type="InterPro" id="IPR053187">
    <property type="entry name" value="Notoamide_regulator"/>
</dbReference>
<keyword evidence="1" id="KW-0539">Nucleus</keyword>
<sequence length="166" mass="18438">MDQTMGGQPSLEISTNLDSENRTLQRRASSLSNSPRGSDQGKKIIDVACWPCRKRKGKCGGQRPSCASCTKRGLECSYEFDEGRSRVASLKVKLGEFTTRTENLEFLFEQLRSRSDEESALLLALIRLKADVDKVVAQLKKDPDVLFARNQDGSAPSDLLSHLMLT</sequence>
<dbReference type="PANTHER" id="PTHR47256:SF1">
    <property type="entry name" value="ZN(II)2CYS6 TRANSCRIPTION FACTOR (EUROFUNG)"/>
    <property type="match status" value="1"/>
</dbReference>
<dbReference type="InterPro" id="IPR001138">
    <property type="entry name" value="Zn2Cys6_DnaBD"/>
</dbReference>
<evidence type="ECO:0000259" key="3">
    <source>
        <dbReference type="PROSITE" id="PS50048"/>
    </source>
</evidence>
<feature type="compositionally biased region" description="Polar residues" evidence="2">
    <location>
        <begin position="26"/>
        <end position="37"/>
    </location>
</feature>
<dbReference type="PROSITE" id="PS00463">
    <property type="entry name" value="ZN2_CY6_FUNGAL_1"/>
    <property type="match status" value="1"/>
</dbReference>
<proteinExistence type="predicted"/>
<evidence type="ECO:0000313" key="5">
    <source>
        <dbReference type="Proteomes" id="UP000215127"/>
    </source>
</evidence>
<organism evidence="4 5">
    <name type="scientific">Zymoseptoria tritici (strain ST99CH_3D7)</name>
    <dbReference type="NCBI Taxonomy" id="1276538"/>
    <lineage>
        <taxon>Eukaryota</taxon>
        <taxon>Fungi</taxon>
        <taxon>Dikarya</taxon>
        <taxon>Ascomycota</taxon>
        <taxon>Pezizomycotina</taxon>
        <taxon>Dothideomycetes</taxon>
        <taxon>Dothideomycetidae</taxon>
        <taxon>Mycosphaerellales</taxon>
        <taxon>Mycosphaerellaceae</taxon>
        <taxon>Zymoseptoria</taxon>
    </lineage>
</organism>
<evidence type="ECO:0000313" key="4">
    <source>
        <dbReference type="EMBL" id="SMQ49143.1"/>
    </source>
</evidence>
<dbReference type="PANTHER" id="PTHR47256">
    <property type="entry name" value="ZN(II)2CYS6 TRANSCRIPTION FACTOR (EUROFUNG)-RELATED"/>
    <property type="match status" value="1"/>
</dbReference>
<dbReference type="Proteomes" id="UP000215127">
    <property type="component" value="Chromosome 3"/>
</dbReference>